<sequence>MAVHAPFAGVARTLVAPGAEVAAGEAIAVVEAVKLEAPVVAPCPGTVAEALPGDFADVAGGDVLARIRPAGEGR</sequence>
<evidence type="ECO:0000259" key="1">
    <source>
        <dbReference type="PROSITE" id="PS50968"/>
    </source>
</evidence>
<reference evidence="2 3" key="1">
    <citation type="submission" date="2014-08" db="EMBL/GenBank/DDBJ databases">
        <title>Complete genome sequence of Corynebacterium sphenisci CECT 5990(T) (=DSM 44792(T)), isolated from healthy wild penguins.</title>
        <authorList>
            <person name="Ruckert C."/>
            <person name="Albersmeier A."/>
            <person name="Winkler A."/>
            <person name="Kalinowski J."/>
        </authorList>
    </citation>
    <scope>NUCLEOTIDE SEQUENCE [LARGE SCALE GENOMIC DNA]</scope>
    <source>
        <strain evidence="2 3">DSM 44792</strain>
    </source>
</reference>
<dbReference type="EMBL" id="CP009248">
    <property type="protein sequence ID" value="APT90474.1"/>
    <property type="molecule type" value="Genomic_DNA"/>
</dbReference>
<organism evidence="2 3">
    <name type="scientific">Corynebacterium sphenisci DSM 44792</name>
    <dbReference type="NCBI Taxonomy" id="1437874"/>
    <lineage>
        <taxon>Bacteria</taxon>
        <taxon>Bacillati</taxon>
        <taxon>Actinomycetota</taxon>
        <taxon>Actinomycetes</taxon>
        <taxon>Mycobacteriales</taxon>
        <taxon>Corynebacteriaceae</taxon>
        <taxon>Corynebacterium</taxon>
    </lineage>
</organism>
<proteinExistence type="predicted"/>
<evidence type="ECO:0000313" key="3">
    <source>
        <dbReference type="Proteomes" id="UP000185469"/>
    </source>
</evidence>
<accession>A0A1L7CXA3</accession>
<feature type="domain" description="Lipoyl-binding" evidence="1">
    <location>
        <begin position="1"/>
        <end position="68"/>
    </location>
</feature>
<dbReference type="STRING" id="1437874.CSPHI_04815"/>
<dbReference type="CDD" id="cd06850">
    <property type="entry name" value="biotinyl_domain"/>
    <property type="match status" value="1"/>
</dbReference>
<name>A0A1L7CXA3_9CORY</name>
<dbReference type="RefSeq" id="WP_075693741.1">
    <property type="nucleotide sequence ID" value="NZ_CP009248.1"/>
</dbReference>
<gene>
    <name evidence="2" type="ORF">CSPHI_04815</name>
</gene>
<keyword evidence="3" id="KW-1185">Reference proteome</keyword>
<dbReference type="KEGG" id="csph:CSPHI_04815"/>
<dbReference type="Proteomes" id="UP000185469">
    <property type="component" value="Chromosome"/>
</dbReference>
<dbReference type="AlphaFoldDB" id="A0A1L7CXA3"/>
<dbReference type="PROSITE" id="PS50968">
    <property type="entry name" value="BIOTINYL_LIPOYL"/>
    <property type="match status" value="1"/>
</dbReference>
<evidence type="ECO:0000313" key="2">
    <source>
        <dbReference type="EMBL" id="APT90474.1"/>
    </source>
</evidence>
<dbReference type="Gene3D" id="2.40.50.100">
    <property type="match status" value="1"/>
</dbReference>
<dbReference type="Pfam" id="PF00364">
    <property type="entry name" value="Biotin_lipoyl"/>
    <property type="match status" value="1"/>
</dbReference>
<protein>
    <recommendedName>
        <fullName evidence="1">Lipoyl-binding domain-containing protein</fullName>
    </recommendedName>
</protein>
<dbReference type="SUPFAM" id="SSF51230">
    <property type="entry name" value="Single hybrid motif"/>
    <property type="match status" value="1"/>
</dbReference>
<dbReference type="InterPro" id="IPR000089">
    <property type="entry name" value="Biotin_lipoyl"/>
</dbReference>
<dbReference type="InterPro" id="IPR011053">
    <property type="entry name" value="Single_hybrid_motif"/>
</dbReference>